<accession>A0AC34RR13</accession>
<organism evidence="1 2">
    <name type="scientific">Panagrolaimus sp. JU765</name>
    <dbReference type="NCBI Taxonomy" id="591449"/>
    <lineage>
        <taxon>Eukaryota</taxon>
        <taxon>Metazoa</taxon>
        <taxon>Ecdysozoa</taxon>
        <taxon>Nematoda</taxon>
        <taxon>Chromadorea</taxon>
        <taxon>Rhabditida</taxon>
        <taxon>Tylenchina</taxon>
        <taxon>Panagrolaimomorpha</taxon>
        <taxon>Panagrolaimoidea</taxon>
        <taxon>Panagrolaimidae</taxon>
        <taxon>Panagrolaimus</taxon>
    </lineage>
</organism>
<dbReference type="Proteomes" id="UP000887576">
    <property type="component" value="Unplaced"/>
</dbReference>
<proteinExistence type="predicted"/>
<reference evidence="2" key="1">
    <citation type="submission" date="2022-11" db="UniProtKB">
        <authorList>
            <consortium name="WormBaseParasite"/>
        </authorList>
    </citation>
    <scope>IDENTIFICATION</scope>
</reference>
<dbReference type="WBParaSite" id="JU765_v2.g912.t1">
    <property type="protein sequence ID" value="JU765_v2.g912.t1"/>
    <property type="gene ID" value="JU765_v2.g912"/>
</dbReference>
<evidence type="ECO:0000313" key="2">
    <source>
        <dbReference type="WBParaSite" id="JU765_v2.g912.t1"/>
    </source>
</evidence>
<name>A0AC34RR13_9BILA</name>
<evidence type="ECO:0000313" key="1">
    <source>
        <dbReference type="Proteomes" id="UP000887576"/>
    </source>
</evidence>
<protein>
    <submittedName>
        <fullName evidence="2">PPM-type phosphatase domain-containing protein</fullName>
    </submittedName>
</protein>
<sequence>MATSSLGSDDLKSRFAAAALALQEPPKVRSRVRVRNRVNNIFFHDARGEVVNFLFSTLRQHEVPIWEAYHSAYDFAEEYKDELHSAKIAFNEDCESFSWSDWYTLLTNCAMKFLHNYTVNEHEFPPKPVDWDKFCFSTFEHRNSKPTMEDRKLVLPKFSVIEPGVENTYQDASLFGVFDGHGGVECADYCIAHFPECLINVQSSTASVDDLLPNAFNAIDKRINHFCTSESLSGGTTASVALIHDNVVHYAWIGDSGIGLLKGKQIIQLSTHHNLSNIKEEERVKAAGSEILFIYGEKRVDGVLNITRALGHPGAKASIISEPDVGKFEIGPDDFILFIASDGIWDVASKDEMLADIVSFVKSNPSSDFSDLAKAIGTPVRKHSIDNCMLLVVFLKPVEEVWKHCSML</sequence>